<protein>
    <recommendedName>
        <fullName evidence="1">diphosphoinositol-polyphosphate diphosphatase</fullName>
        <ecNumber evidence="1">3.6.1.52</ecNumber>
    </recommendedName>
</protein>
<keyword evidence="5 12" id="KW-0862">Zinc</keyword>
<dbReference type="GO" id="GO:0016791">
    <property type="term" value="F:phosphatase activity"/>
    <property type="evidence" value="ECO:0007669"/>
    <property type="project" value="InterPro"/>
</dbReference>
<dbReference type="AlphaFoldDB" id="A0A4Y7JD20"/>
<evidence type="ECO:0000256" key="8">
    <source>
        <dbReference type="ARBA" id="ARBA00047342"/>
    </source>
</evidence>
<comment type="catalytic activity">
    <reaction evidence="8">
        <text>5-diphospho-1D-myo-inositol 1,2,3,4,6-pentakisphosphate + H2O = 1D-myo-inositol hexakisphosphate + phosphate + H(+)</text>
        <dbReference type="Rhea" id="RHEA:22384"/>
        <dbReference type="ChEBI" id="CHEBI:15377"/>
        <dbReference type="ChEBI" id="CHEBI:15378"/>
        <dbReference type="ChEBI" id="CHEBI:43474"/>
        <dbReference type="ChEBI" id="CHEBI:58130"/>
        <dbReference type="ChEBI" id="CHEBI:58628"/>
        <dbReference type="EC" id="3.6.1.52"/>
    </reaction>
    <physiologicalReaction direction="left-to-right" evidence="8">
        <dbReference type="Rhea" id="RHEA:22385"/>
    </physiologicalReaction>
</comment>
<dbReference type="PROSITE" id="PS00383">
    <property type="entry name" value="TYR_PHOSPHATASE_1"/>
    <property type="match status" value="1"/>
</dbReference>
<comment type="catalytic activity">
    <reaction evidence="9">
        <text>3,5-bis(diphospho)-1D-myo-inositol 1,2,4,6-tetrakisphosphate + H2O = 3-diphospho-1D-myo-inositol 1,2,4,5,6-pentakisphosphate + phosphate + 2 H(+)</text>
        <dbReference type="Rhea" id="RHEA:56312"/>
        <dbReference type="ChEBI" id="CHEBI:15377"/>
        <dbReference type="ChEBI" id="CHEBI:15378"/>
        <dbReference type="ChEBI" id="CHEBI:43474"/>
        <dbReference type="ChEBI" id="CHEBI:140372"/>
        <dbReference type="ChEBI" id="CHEBI:140374"/>
        <dbReference type="EC" id="3.6.1.52"/>
    </reaction>
    <physiologicalReaction direction="left-to-right" evidence="9">
        <dbReference type="Rhea" id="RHEA:56313"/>
    </physiologicalReaction>
</comment>
<dbReference type="Gene3D" id="3.30.2010.10">
    <property type="entry name" value="Metalloproteases ('zincins'), catalytic domain"/>
    <property type="match status" value="1"/>
</dbReference>
<keyword evidence="15" id="KW-1185">Reference proteome</keyword>
<dbReference type="GO" id="GO:0006508">
    <property type="term" value="P:proteolysis"/>
    <property type="evidence" value="ECO:0007669"/>
    <property type="project" value="UniProtKB-KW"/>
</dbReference>
<evidence type="ECO:0000256" key="9">
    <source>
        <dbReference type="ARBA" id="ARBA00047562"/>
    </source>
</evidence>
<dbReference type="Gene3D" id="3.90.190.10">
    <property type="entry name" value="Protein tyrosine phosphatase superfamily"/>
    <property type="match status" value="1"/>
</dbReference>
<evidence type="ECO:0000256" key="10">
    <source>
        <dbReference type="ARBA" id="ARBA00047927"/>
    </source>
</evidence>
<evidence type="ECO:0000259" key="13">
    <source>
        <dbReference type="PROSITE" id="PS50054"/>
    </source>
</evidence>
<evidence type="ECO:0000256" key="1">
    <source>
        <dbReference type="ARBA" id="ARBA00012527"/>
    </source>
</evidence>
<evidence type="ECO:0000313" key="15">
    <source>
        <dbReference type="Proteomes" id="UP000316621"/>
    </source>
</evidence>
<evidence type="ECO:0000256" key="6">
    <source>
        <dbReference type="ARBA" id="ARBA00023049"/>
    </source>
</evidence>
<evidence type="ECO:0000313" key="14">
    <source>
        <dbReference type="EMBL" id="RZC57649.1"/>
    </source>
</evidence>
<comment type="cofactor">
    <cofactor evidence="12">
        <name>Zn(2+)</name>
        <dbReference type="ChEBI" id="CHEBI:29105"/>
    </cofactor>
    <text evidence="12">Binds 1 zinc ion per subunit.</text>
</comment>
<evidence type="ECO:0000256" key="5">
    <source>
        <dbReference type="ARBA" id="ARBA00022833"/>
    </source>
</evidence>
<reference evidence="14 15" key="1">
    <citation type="journal article" date="2018" name="Science">
        <title>The opium poppy genome and morphinan production.</title>
        <authorList>
            <person name="Guo L."/>
            <person name="Winzer T."/>
            <person name="Yang X."/>
            <person name="Li Y."/>
            <person name="Ning Z."/>
            <person name="He Z."/>
            <person name="Teodor R."/>
            <person name="Lu Y."/>
            <person name="Bowser T.A."/>
            <person name="Graham I.A."/>
            <person name="Ye K."/>
        </authorList>
    </citation>
    <scope>NUCLEOTIDE SEQUENCE [LARGE SCALE GENOMIC DNA]</scope>
    <source>
        <strain evidence="15">cv. HN1</strain>
        <tissue evidence="14">Leaves</tissue>
    </source>
</reference>
<dbReference type="GO" id="GO:0046872">
    <property type="term" value="F:metal ion binding"/>
    <property type="evidence" value="ECO:0007669"/>
    <property type="project" value="UniProtKB-KW"/>
</dbReference>
<gene>
    <name evidence="14" type="ORF">C5167_004954</name>
</gene>
<dbReference type="STRING" id="3469.A0A4Y7JD20"/>
<dbReference type="GO" id="GO:0004222">
    <property type="term" value="F:metalloendopeptidase activity"/>
    <property type="evidence" value="ECO:0007669"/>
    <property type="project" value="InterPro"/>
</dbReference>
<dbReference type="InterPro" id="IPR001915">
    <property type="entry name" value="Peptidase_M48"/>
</dbReference>
<dbReference type="InterPro" id="IPR029021">
    <property type="entry name" value="Prot-tyrosine_phosphatase-like"/>
</dbReference>
<dbReference type="GO" id="GO:0005737">
    <property type="term" value="C:cytoplasm"/>
    <property type="evidence" value="ECO:0007669"/>
    <property type="project" value="TreeGrafter"/>
</dbReference>
<keyword evidence="3" id="KW-0479">Metal-binding</keyword>
<dbReference type="PANTHER" id="PTHR31126:SF46">
    <property type="entry name" value="TYROSINE-PROTEIN PHOSPHATASE DSP5"/>
    <property type="match status" value="1"/>
</dbReference>
<dbReference type="EMBL" id="CM010718">
    <property type="protein sequence ID" value="RZC57649.1"/>
    <property type="molecule type" value="Genomic_DNA"/>
</dbReference>
<proteinExistence type="inferred from homology"/>
<keyword evidence="6 12" id="KW-0482">Metalloprotease</keyword>
<accession>A0A4Y7JD20</accession>
<dbReference type="InterPro" id="IPR004861">
    <property type="entry name" value="Siw14-like"/>
</dbReference>
<dbReference type="Proteomes" id="UP000316621">
    <property type="component" value="Chromosome 4"/>
</dbReference>
<dbReference type="PRINTS" id="PR01911">
    <property type="entry name" value="PFDSPHPHTASE"/>
</dbReference>
<dbReference type="InterPro" id="IPR020428">
    <property type="entry name" value="PFA-DSPs"/>
</dbReference>
<sequence length="235" mass="26352">MGSSDRVDGFTAPYNFSVVESGVYRCSFPDSSNFSFIQTLNLRSILCLCPDPYPEESLRFLQSKNIKLFQFGFQGTKEPSAVSKDMITEALEVLLDVRNHPILIHCKHGKHRTGCVVGCYRKVKNWCFPCVLQEYQHFAGAKARPTDIKFIENYDASSLRQSGNDLECNYVVQGRKRGSKVATHHLEGLNWEILVVDEPIANAFCIPGGKIVVFTGLLNVFRTDAEIATVLAHEV</sequence>
<dbReference type="Gramene" id="RZC57649">
    <property type="protein sequence ID" value="RZC57649"/>
    <property type="gene ID" value="C5167_004954"/>
</dbReference>
<dbReference type="Pfam" id="PF01435">
    <property type="entry name" value="Peptidase_M48"/>
    <property type="match status" value="1"/>
</dbReference>
<dbReference type="Pfam" id="PF03162">
    <property type="entry name" value="Y_phosphatase2"/>
    <property type="match status" value="1"/>
</dbReference>
<dbReference type="FunFam" id="3.90.190.10:FF:000024">
    <property type="entry name" value="probable tyrosine-protein phosphatase At1g05000"/>
    <property type="match status" value="1"/>
</dbReference>
<comment type="catalytic activity">
    <reaction evidence="10">
        <text>1,5-bis(diphospho)-1D-myo-inositol 2,3,4,6-tetrakisphosphate + H2O = 1-diphospho-1D-myo-inositol 2,3,4,5,6-pentakisphosphate + phosphate + 2 H(+)</text>
        <dbReference type="Rhea" id="RHEA:79699"/>
        <dbReference type="ChEBI" id="CHEBI:15377"/>
        <dbReference type="ChEBI" id="CHEBI:15378"/>
        <dbReference type="ChEBI" id="CHEBI:43474"/>
        <dbReference type="ChEBI" id="CHEBI:74946"/>
        <dbReference type="ChEBI" id="CHEBI:77983"/>
        <dbReference type="EC" id="3.6.1.52"/>
    </reaction>
    <physiologicalReaction direction="left-to-right" evidence="10">
        <dbReference type="Rhea" id="RHEA:79700"/>
    </physiologicalReaction>
</comment>
<dbReference type="PROSITE" id="PS50054">
    <property type="entry name" value="TYR_PHOSPHATASE_DUAL"/>
    <property type="match status" value="1"/>
</dbReference>
<name>A0A4Y7JD20_PAPSO</name>
<dbReference type="GO" id="GO:0008486">
    <property type="term" value="F:diphosphoinositol-polyphosphate diphosphatase activity"/>
    <property type="evidence" value="ECO:0007669"/>
    <property type="project" value="UniProtKB-EC"/>
</dbReference>
<feature type="domain" description="Tyrosine-protein phosphatase" evidence="13">
    <location>
        <begin position="15"/>
        <end position="168"/>
    </location>
</feature>
<organism evidence="14 15">
    <name type="scientific">Papaver somniferum</name>
    <name type="common">Opium poppy</name>
    <dbReference type="NCBI Taxonomy" id="3469"/>
    <lineage>
        <taxon>Eukaryota</taxon>
        <taxon>Viridiplantae</taxon>
        <taxon>Streptophyta</taxon>
        <taxon>Embryophyta</taxon>
        <taxon>Tracheophyta</taxon>
        <taxon>Spermatophyta</taxon>
        <taxon>Magnoliopsida</taxon>
        <taxon>Ranunculales</taxon>
        <taxon>Papaveraceae</taxon>
        <taxon>Papaveroideae</taxon>
        <taxon>Papaver</taxon>
    </lineage>
</organism>
<dbReference type="InterPro" id="IPR016130">
    <property type="entry name" value="Tyr_Pase_AS"/>
</dbReference>
<comment type="catalytic activity">
    <reaction evidence="11">
        <text>6-diphospho-1D-myo-inositol pentakisphosphate + H2O = 1D-myo-inositol hexakisphosphate + phosphate + H(+)</text>
        <dbReference type="Rhea" id="RHEA:79703"/>
        <dbReference type="ChEBI" id="CHEBI:15377"/>
        <dbReference type="ChEBI" id="CHEBI:15378"/>
        <dbReference type="ChEBI" id="CHEBI:43474"/>
        <dbReference type="ChEBI" id="CHEBI:58130"/>
        <dbReference type="ChEBI" id="CHEBI:230534"/>
        <dbReference type="EC" id="3.6.1.52"/>
    </reaction>
    <physiologicalReaction direction="left-to-right" evidence="11">
        <dbReference type="Rhea" id="RHEA:79704"/>
    </physiologicalReaction>
</comment>
<keyword evidence="2 12" id="KW-0645">Protease</keyword>
<evidence type="ECO:0000256" key="3">
    <source>
        <dbReference type="ARBA" id="ARBA00022723"/>
    </source>
</evidence>
<evidence type="ECO:0000256" key="11">
    <source>
        <dbReference type="ARBA" id="ARBA00048424"/>
    </source>
</evidence>
<dbReference type="SUPFAM" id="SSF52799">
    <property type="entry name" value="(Phosphotyrosine protein) phosphatases II"/>
    <property type="match status" value="1"/>
</dbReference>
<evidence type="ECO:0000256" key="12">
    <source>
        <dbReference type="RuleBase" id="RU003983"/>
    </source>
</evidence>
<evidence type="ECO:0000256" key="4">
    <source>
        <dbReference type="ARBA" id="ARBA00022801"/>
    </source>
</evidence>
<dbReference type="EC" id="3.6.1.52" evidence="1"/>
<dbReference type="PANTHER" id="PTHR31126">
    <property type="entry name" value="TYROSINE-PROTEIN PHOSPHATASE"/>
    <property type="match status" value="1"/>
</dbReference>
<keyword evidence="4 12" id="KW-0378">Hydrolase</keyword>
<comment type="similarity">
    <text evidence="7">Belongs to the protein-tyrosine phosphatase family. Atypical dual-specificity phosphatase Siw14-like subfamily.</text>
</comment>
<evidence type="ECO:0000256" key="7">
    <source>
        <dbReference type="ARBA" id="ARBA00044949"/>
    </source>
</evidence>
<evidence type="ECO:0000256" key="2">
    <source>
        <dbReference type="ARBA" id="ARBA00022670"/>
    </source>
</evidence>
<comment type="similarity">
    <text evidence="12">Belongs to the peptidase M48 family.</text>
</comment>
<dbReference type="InterPro" id="IPR020422">
    <property type="entry name" value="TYR_PHOSPHATASE_DUAL_dom"/>
</dbReference>